<dbReference type="GO" id="GO:0004674">
    <property type="term" value="F:protein serine/threonine kinase activity"/>
    <property type="evidence" value="ECO:0007669"/>
    <property type="project" value="TreeGrafter"/>
</dbReference>
<keyword evidence="1" id="KW-0808">Transferase</keyword>
<name>A0A915ZBX1_9GLOM</name>
<dbReference type="PANTHER" id="PTHR44329:SF288">
    <property type="entry name" value="MITOGEN-ACTIVATED PROTEIN KINASE KINASE KINASE 20"/>
    <property type="match status" value="1"/>
</dbReference>
<evidence type="ECO:0000256" key="1">
    <source>
        <dbReference type="ARBA" id="ARBA00022679"/>
    </source>
</evidence>
<dbReference type="PANTHER" id="PTHR44329">
    <property type="entry name" value="SERINE/THREONINE-PROTEIN KINASE TNNI3K-RELATED"/>
    <property type="match status" value="1"/>
</dbReference>
<dbReference type="Pfam" id="PF04548">
    <property type="entry name" value="AIG1"/>
    <property type="match status" value="2"/>
</dbReference>
<feature type="region of interest" description="Disordered" evidence="6">
    <location>
        <begin position="673"/>
        <end position="700"/>
    </location>
</feature>
<evidence type="ECO:0000259" key="7">
    <source>
        <dbReference type="PROSITE" id="PS50011"/>
    </source>
</evidence>
<accession>A0A915ZBX1</accession>
<dbReference type="InterPro" id="IPR051681">
    <property type="entry name" value="Ser/Thr_Kinases-Pseudokinases"/>
</dbReference>
<proteinExistence type="predicted"/>
<dbReference type="GO" id="GO:0005524">
    <property type="term" value="F:ATP binding"/>
    <property type="evidence" value="ECO:0007669"/>
    <property type="project" value="UniProtKB-UniRule"/>
</dbReference>
<dbReference type="PROSITE" id="PS50011">
    <property type="entry name" value="PROTEIN_KINASE_DOM"/>
    <property type="match status" value="2"/>
</dbReference>
<evidence type="ECO:0000313" key="9">
    <source>
        <dbReference type="Proteomes" id="UP000684084"/>
    </source>
</evidence>
<keyword evidence="4 5" id="KW-0067">ATP-binding</keyword>
<dbReference type="OrthoDB" id="2585512at2759"/>
<feature type="region of interest" description="Disordered" evidence="6">
    <location>
        <begin position="338"/>
        <end position="368"/>
    </location>
</feature>
<gene>
    <name evidence="8" type="ORF">CHRIB12_LOCUS12796</name>
</gene>
<evidence type="ECO:0000256" key="5">
    <source>
        <dbReference type="PROSITE-ProRule" id="PRU10141"/>
    </source>
</evidence>
<dbReference type="Proteomes" id="UP000684084">
    <property type="component" value="Unassembled WGS sequence"/>
</dbReference>
<dbReference type="Pfam" id="PF00069">
    <property type="entry name" value="Pkinase"/>
    <property type="match status" value="1"/>
</dbReference>
<dbReference type="EMBL" id="CAGKOT010000028">
    <property type="protein sequence ID" value="CAB5370801.1"/>
    <property type="molecule type" value="Genomic_DNA"/>
</dbReference>
<feature type="compositionally biased region" description="Basic and acidic residues" evidence="6">
    <location>
        <begin position="683"/>
        <end position="700"/>
    </location>
</feature>
<organism evidence="8 9">
    <name type="scientific">Rhizophagus irregularis</name>
    <dbReference type="NCBI Taxonomy" id="588596"/>
    <lineage>
        <taxon>Eukaryota</taxon>
        <taxon>Fungi</taxon>
        <taxon>Fungi incertae sedis</taxon>
        <taxon>Mucoromycota</taxon>
        <taxon>Glomeromycotina</taxon>
        <taxon>Glomeromycetes</taxon>
        <taxon>Glomerales</taxon>
        <taxon>Glomeraceae</taxon>
        <taxon>Rhizophagus</taxon>
    </lineage>
</organism>
<evidence type="ECO:0000256" key="6">
    <source>
        <dbReference type="SAM" id="MobiDB-lite"/>
    </source>
</evidence>
<dbReference type="InterPro" id="IPR000719">
    <property type="entry name" value="Prot_kinase_dom"/>
</dbReference>
<keyword evidence="2 5" id="KW-0547">Nucleotide-binding</keyword>
<dbReference type="AlphaFoldDB" id="A0A915ZBX1"/>
<sequence>MALDITNGLKFLHSKEIIHRDLHSKNILVNNRKLLIADLGLSKNRLNAENPFDIQFPQSIDDDEGNSKVYNDDFAISSNCLNPSLIRNLLIVGRTLSGKSTLSNVLCNTDDFSENEYIINETKNLQKKDFEWNGLKYYVIEIIFGSIEKKVYNEIINLMPEGISQVLFVVDKSFTTEEKIMLESYKRIIFETGILEYVTIIRNKFDNFSNKNECERDKQHVFEENEIIAEIVKSCNNTIYINNPPIFTCDEDEIIVNRDTRKRSRAILLNYLEKECQEKYYKLENWDDLHSGYSKLNKKFTEEVKKADNTIDDDDLYISSDCLNPNSLSMLNKLQNDHKEEPIEGSSSKYQKDYQECDGEPKSSPDTEKVYEILNTDKNKLGKNRYTDTDRSEKSIVEEYITHYEYSEFKIIRKIGNGSFGSVYCASWKNTDQIFALKCFNGDKPTLKEVVNEIKICKRVDFHENILQFHGIAVAKNADTIQKYALVLEFADSGTLRTYLSDYFNDLKWDDKYRFAFQLASAIACMHKCDVIHCDLHADNSDVYSVGVLMWQISSGYQPYRNENYDVSLAISIINGRREKIIDGTPAEYSKLYTECWKYEPHERPNMQDIVSTLKALISPDQNSTNPDDVNKEGNTSLRIPELSVGTIDINKSLSVGSDVNVLNNIEPESNSSLVSVVQPKMPDGKSKPRNTKSKEQEKFNTQYSKEKEIYIVGSRSILFSFFKSEFTKLEGSLEIEGFENLEIINLKDLKLNSLKINDCSQLNKVDLSELTKLTSLYVRDCPNLTTDYCSLIGLTSLKSLKIINCSQFKKIFDLSLFPELTSLETSGCSQLNQITGFSKLPKLTSLSVINCPKLTKLDCSSTKALTELEVSDLEELNCSNTSIEELSLNLCPNITKLDCLNNKKLIKLDLSNCSYLDFLDCTGSKLTSLDLSYCSKSITVKPSDLIITRKLENFRNILLVGRTGGGKSALANVLTDTSNFKERAYAVSQTKNFKKIDFKWNEENFRVVDTIGVGGTKQSTENTLFKIAEGILSMPEGLNHVLYVLDGRFTKEEISTFNMIRDSIFKSGILDYVTIVRTKFPNFRDKRACEVDVIFSLKS</sequence>
<comment type="caution">
    <text evidence="8">The sequence shown here is derived from an EMBL/GenBank/DDBJ whole genome shotgun (WGS) entry which is preliminary data.</text>
</comment>
<dbReference type="InterPro" id="IPR006703">
    <property type="entry name" value="G_AIG1"/>
</dbReference>
<dbReference type="PROSITE" id="PS00107">
    <property type="entry name" value="PROTEIN_KINASE_ATP"/>
    <property type="match status" value="1"/>
</dbReference>
<dbReference type="InterPro" id="IPR001245">
    <property type="entry name" value="Ser-Thr/Tyr_kinase_cat_dom"/>
</dbReference>
<protein>
    <recommendedName>
        <fullName evidence="7">Protein kinase domain-containing protein</fullName>
    </recommendedName>
</protein>
<dbReference type="GO" id="GO:0005525">
    <property type="term" value="F:GTP binding"/>
    <property type="evidence" value="ECO:0007669"/>
    <property type="project" value="InterPro"/>
</dbReference>
<evidence type="ECO:0000256" key="4">
    <source>
        <dbReference type="ARBA" id="ARBA00022840"/>
    </source>
</evidence>
<feature type="domain" description="Protein kinase" evidence="7">
    <location>
        <begin position="1"/>
        <end position="188"/>
    </location>
</feature>
<dbReference type="Pfam" id="PF07714">
    <property type="entry name" value="PK_Tyr_Ser-Thr"/>
    <property type="match status" value="1"/>
</dbReference>
<dbReference type="InterPro" id="IPR017441">
    <property type="entry name" value="Protein_kinase_ATP_BS"/>
</dbReference>
<feature type="compositionally biased region" description="Basic and acidic residues" evidence="6">
    <location>
        <begin position="350"/>
        <end position="368"/>
    </location>
</feature>
<feature type="domain" description="Protein kinase" evidence="7">
    <location>
        <begin position="409"/>
        <end position="745"/>
    </location>
</feature>
<evidence type="ECO:0000313" key="8">
    <source>
        <dbReference type="EMBL" id="CAB5370801.1"/>
    </source>
</evidence>
<evidence type="ECO:0000256" key="3">
    <source>
        <dbReference type="ARBA" id="ARBA00022777"/>
    </source>
</evidence>
<feature type="binding site" evidence="5">
    <location>
        <position position="438"/>
    </location>
    <ligand>
        <name>ATP</name>
        <dbReference type="ChEBI" id="CHEBI:30616"/>
    </ligand>
</feature>
<keyword evidence="3" id="KW-0418">Kinase</keyword>
<dbReference type="VEuPathDB" id="FungiDB:RhiirFUN_026077"/>
<reference evidence="8" key="1">
    <citation type="submission" date="2020-05" db="EMBL/GenBank/DDBJ databases">
        <authorList>
            <person name="Rincon C."/>
            <person name="Sanders R I."/>
            <person name="Robbins C."/>
            <person name="Chaturvedi A."/>
        </authorList>
    </citation>
    <scope>NUCLEOTIDE SEQUENCE</scope>
    <source>
        <strain evidence="8">CHB12</strain>
    </source>
</reference>
<evidence type="ECO:0000256" key="2">
    <source>
        <dbReference type="ARBA" id="ARBA00022741"/>
    </source>
</evidence>